<dbReference type="AlphaFoldDB" id="A0A5N6ZWX6"/>
<dbReference type="EMBL" id="ML737715">
    <property type="protein sequence ID" value="KAE8362087.1"/>
    <property type="molecule type" value="Genomic_DNA"/>
</dbReference>
<evidence type="ECO:0000256" key="1">
    <source>
        <dbReference type="PROSITE-ProRule" id="PRU00176"/>
    </source>
</evidence>
<proteinExistence type="predicted"/>
<dbReference type="Gene3D" id="3.30.70.330">
    <property type="match status" value="1"/>
</dbReference>
<gene>
    <name evidence="4" type="ORF">BDV27DRAFT_160118</name>
</gene>
<dbReference type="SUPFAM" id="SSF54928">
    <property type="entry name" value="RNA-binding domain, RBD"/>
    <property type="match status" value="1"/>
</dbReference>
<evidence type="ECO:0000313" key="4">
    <source>
        <dbReference type="EMBL" id="KAE8362087.1"/>
    </source>
</evidence>
<dbReference type="RefSeq" id="XP_031925168.1">
    <property type="nucleotide sequence ID" value="XM_032072978.1"/>
</dbReference>
<sequence length="331" mass="36990">MAPYINNVNINNNINNNNNIQQTNIYPQPPHPNRPINEFYPPLENEPQITFDEVQQRHGLTARLFVGNLSVTVEQQTLMHDLHEAFKKHGSCYVALKYSRTKLGRQLPGAFVQYERPGHAQAALSMEKRQLHGRPLRVEMAVGNRNQPASGSQAPQTAQIAQIAQMVHPQAPYSQVAYPPMLYPQVPYTQVAYPPVPCPPMPIPPMHYLQMPPQGYLYQQATPSEPTSGSYMNPYMAGAPGPYPPVWGQQNYSEQMGYNNYPVAPYPHNWEAQSYPVQAEASNVPVLEQAIDEDQQASSEGQLEHQQHSAATTWEGPLIVDGSVGSNNESK</sequence>
<dbReference type="InterPro" id="IPR000504">
    <property type="entry name" value="RRM_dom"/>
</dbReference>
<dbReference type="InterPro" id="IPR035979">
    <property type="entry name" value="RBD_domain_sf"/>
</dbReference>
<dbReference type="Proteomes" id="UP000326268">
    <property type="component" value="Unassembled WGS sequence"/>
</dbReference>
<feature type="domain" description="RRM" evidence="3">
    <location>
        <begin position="62"/>
        <end position="143"/>
    </location>
</feature>
<dbReference type="GeneID" id="43657424"/>
<dbReference type="SMART" id="SM00360">
    <property type="entry name" value="RRM"/>
    <property type="match status" value="1"/>
</dbReference>
<protein>
    <recommendedName>
        <fullName evidence="3">RRM domain-containing protein</fullName>
    </recommendedName>
</protein>
<evidence type="ECO:0000259" key="3">
    <source>
        <dbReference type="PROSITE" id="PS50102"/>
    </source>
</evidence>
<dbReference type="GO" id="GO:0003723">
    <property type="term" value="F:RNA binding"/>
    <property type="evidence" value="ECO:0007669"/>
    <property type="project" value="UniProtKB-UniRule"/>
</dbReference>
<dbReference type="PROSITE" id="PS50102">
    <property type="entry name" value="RRM"/>
    <property type="match status" value="1"/>
</dbReference>
<dbReference type="Pfam" id="PF00076">
    <property type="entry name" value="RRM_1"/>
    <property type="match status" value="1"/>
</dbReference>
<name>A0A5N6ZWX6_9EURO</name>
<feature type="region of interest" description="Disordered" evidence="2">
    <location>
        <begin position="292"/>
        <end position="331"/>
    </location>
</feature>
<evidence type="ECO:0000313" key="5">
    <source>
        <dbReference type="Proteomes" id="UP000326268"/>
    </source>
</evidence>
<dbReference type="OrthoDB" id="410044at2759"/>
<keyword evidence="5" id="KW-1185">Reference proteome</keyword>
<evidence type="ECO:0000256" key="2">
    <source>
        <dbReference type="SAM" id="MobiDB-lite"/>
    </source>
</evidence>
<organism evidence="4 5">
    <name type="scientific">Aspergillus caelatus</name>
    <dbReference type="NCBI Taxonomy" id="61420"/>
    <lineage>
        <taxon>Eukaryota</taxon>
        <taxon>Fungi</taxon>
        <taxon>Dikarya</taxon>
        <taxon>Ascomycota</taxon>
        <taxon>Pezizomycotina</taxon>
        <taxon>Eurotiomycetes</taxon>
        <taxon>Eurotiomycetidae</taxon>
        <taxon>Eurotiales</taxon>
        <taxon>Aspergillaceae</taxon>
        <taxon>Aspergillus</taxon>
        <taxon>Aspergillus subgen. Circumdati</taxon>
    </lineage>
</organism>
<dbReference type="InterPro" id="IPR012677">
    <property type="entry name" value="Nucleotide-bd_a/b_plait_sf"/>
</dbReference>
<reference evidence="4 5" key="1">
    <citation type="submission" date="2019-04" db="EMBL/GenBank/DDBJ databases">
        <title>Friends and foes A comparative genomics studyof 23 Aspergillus species from section Flavi.</title>
        <authorList>
            <consortium name="DOE Joint Genome Institute"/>
            <person name="Kjaerbolling I."/>
            <person name="Vesth T."/>
            <person name="Frisvad J.C."/>
            <person name="Nybo J.L."/>
            <person name="Theobald S."/>
            <person name="Kildgaard S."/>
            <person name="Isbrandt T."/>
            <person name="Kuo A."/>
            <person name="Sato A."/>
            <person name="Lyhne E.K."/>
            <person name="Kogle M.E."/>
            <person name="Wiebenga A."/>
            <person name="Kun R.S."/>
            <person name="Lubbers R.J."/>
            <person name="Makela M.R."/>
            <person name="Barry K."/>
            <person name="Chovatia M."/>
            <person name="Clum A."/>
            <person name="Daum C."/>
            <person name="Haridas S."/>
            <person name="He G."/>
            <person name="LaButti K."/>
            <person name="Lipzen A."/>
            <person name="Mondo S."/>
            <person name="Riley R."/>
            <person name="Salamov A."/>
            <person name="Simmons B.A."/>
            <person name="Magnuson J.K."/>
            <person name="Henrissat B."/>
            <person name="Mortensen U.H."/>
            <person name="Larsen T.O."/>
            <person name="Devries R.P."/>
            <person name="Grigoriev I.V."/>
            <person name="Machida M."/>
            <person name="Baker S.E."/>
            <person name="Andersen M.R."/>
        </authorList>
    </citation>
    <scope>NUCLEOTIDE SEQUENCE [LARGE SCALE GENOMIC DNA]</scope>
    <source>
        <strain evidence="4 5">CBS 763.97</strain>
    </source>
</reference>
<keyword evidence="1" id="KW-0694">RNA-binding</keyword>
<accession>A0A5N6ZWX6</accession>